<feature type="transmembrane region" description="Helical" evidence="1">
    <location>
        <begin position="6"/>
        <end position="23"/>
    </location>
</feature>
<dbReference type="Proteomes" id="UP001596170">
    <property type="component" value="Unassembled WGS sequence"/>
</dbReference>
<evidence type="ECO:0000313" key="2">
    <source>
        <dbReference type="EMBL" id="MFC6040757.1"/>
    </source>
</evidence>
<feature type="transmembrane region" description="Helical" evidence="1">
    <location>
        <begin position="35"/>
        <end position="55"/>
    </location>
</feature>
<feature type="transmembrane region" description="Helical" evidence="1">
    <location>
        <begin position="89"/>
        <end position="109"/>
    </location>
</feature>
<name>A0ABW1LC37_9BACL</name>
<keyword evidence="1" id="KW-1133">Transmembrane helix</keyword>
<reference evidence="3" key="1">
    <citation type="journal article" date="2019" name="Int. J. Syst. Evol. Microbiol.">
        <title>The Global Catalogue of Microorganisms (GCM) 10K type strain sequencing project: providing services to taxonomists for standard genome sequencing and annotation.</title>
        <authorList>
            <consortium name="The Broad Institute Genomics Platform"/>
            <consortium name="The Broad Institute Genome Sequencing Center for Infectious Disease"/>
            <person name="Wu L."/>
            <person name="Ma J."/>
        </authorList>
    </citation>
    <scope>NUCLEOTIDE SEQUENCE [LARGE SCALE GENOMIC DNA]</scope>
    <source>
        <strain evidence="3">CCUG 54527</strain>
    </source>
</reference>
<sequence>MTTSAILMYVDVWIVLCFYGYLLKIKKRIGFQLGMNISIVMGGMAALLSGVLLITQFPFHFTVITMISTVAGLTVGAVFGLLFDYQTFVTGLTNGIIIGLMSPMIGTVIERPTMFIIFLHGFFIFSLLTIFHSIKRS</sequence>
<protein>
    <submittedName>
        <fullName evidence="2">Uncharacterized protein</fullName>
    </submittedName>
</protein>
<keyword evidence="1" id="KW-0472">Membrane</keyword>
<keyword evidence="3" id="KW-1185">Reference proteome</keyword>
<accession>A0ABW1LC37</accession>
<evidence type="ECO:0000256" key="1">
    <source>
        <dbReference type="SAM" id="Phobius"/>
    </source>
</evidence>
<organism evidence="2 3">
    <name type="scientific">Paenisporosarcina macmurdoensis</name>
    <dbReference type="NCBI Taxonomy" id="212659"/>
    <lineage>
        <taxon>Bacteria</taxon>
        <taxon>Bacillati</taxon>
        <taxon>Bacillota</taxon>
        <taxon>Bacilli</taxon>
        <taxon>Bacillales</taxon>
        <taxon>Caryophanaceae</taxon>
        <taxon>Paenisporosarcina</taxon>
    </lineage>
</organism>
<proteinExistence type="predicted"/>
<dbReference type="EMBL" id="JBHSRI010000025">
    <property type="protein sequence ID" value="MFC6040757.1"/>
    <property type="molecule type" value="Genomic_DNA"/>
</dbReference>
<dbReference type="RefSeq" id="WP_377735312.1">
    <property type="nucleotide sequence ID" value="NZ_JBHSRI010000025.1"/>
</dbReference>
<comment type="caution">
    <text evidence="2">The sequence shown here is derived from an EMBL/GenBank/DDBJ whole genome shotgun (WGS) entry which is preliminary data.</text>
</comment>
<feature type="transmembrane region" description="Helical" evidence="1">
    <location>
        <begin position="115"/>
        <end position="134"/>
    </location>
</feature>
<feature type="transmembrane region" description="Helical" evidence="1">
    <location>
        <begin position="61"/>
        <end position="82"/>
    </location>
</feature>
<gene>
    <name evidence="2" type="ORF">ACFPYN_15120</name>
</gene>
<evidence type="ECO:0000313" key="3">
    <source>
        <dbReference type="Proteomes" id="UP001596170"/>
    </source>
</evidence>
<keyword evidence="1" id="KW-0812">Transmembrane</keyword>